<dbReference type="SUPFAM" id="SSF54909">
    <property type="entry name" value="Dimeric alpha+beta barrel"/>
    <property type="match status" value="1"/>
</dbReference>
<reference evidence="1 2" key="1">
    <citation type="submission" date="2017-02" db="EMBL/GenBank/DDBJ databases">
        <authorList>
            <person name="Peterson S.W."/>
        </authorList>
    </citation>
    <scope>NUCLEOTIDE SEQUENCE [LARGE SCALE GENOMIC DNA]</scope>
    <source>
        <strain evidence="1 2">DSM 25262</strain>
    </source>
</reference>
<dbReference type="SUPFAM" id="SSF54427">
    <property type="entry name" value="NTF2-like"/>
    <property type="match status" value="1"/>
</dbReference>
<dbReference type="STRING" id="688867.SAMN05660236_5850"/>
<dbReference type="InterPro" id="IPR011008">
    <property type="entry name" value="Dimeric_a/b-barrel"/>
</dbReference>
<dbReference type="Gene3D" id="3.30.70.100">
    <property type="match status" value="1"/>
</dbReference>
<evidence type="ECO:0000313" key="1">
    <source>
        <dbReference type="EMBL" id="SKC89436.1"/>
    </source>
</evidence>
<dbReference type="PANTHER" id="PTHR38436">
    <property type="entry name" value="POLYKETIDE CYCLASE SNOAL-LIKE DOMAIN"/>
    <property type="match status" value="1"/>
</dbReference>
<gene>
    <name evidence="1" type="ORF">SAMN05660236_5850</name>
</gene>
<dbReference type="AlphaFoldDB" id="A0A1T5MML8"/>
<sequence>MKLMNETKTEYIRRGLLLAMLLISGILVYGQSGNESKKISKKEEVKMSTTEKNKEVIQKLYEQSMNKRNMELLSEFVADDYIGINGTRGAAGFKEPLVALINSFPDAKWNIEELIADGDKVMVRQKFSGTHTEQFQYIEATGKAVSSDGMVIYELKNGKIIRSLVQTDRLGFLQQLEVLPANLATLSNRPNNKDQVNFIDKFFVPSAAKNEFHERMRINRNFIKKIPGFVHDAAYEYTDKDGNLICVTVALWENVEALQKAKDAVQAEYREQGFDIAEMMKRLNIVSDRGVYKQITDIK</sequence>
<dbReference type="Pfam" id="PF07366">
    <property type="entry name" value="SnoaL"/>
    <property type="match status" value="1"/>
</dbReference>
<dbReference type="GO" id="GO:0030638">
    <property type="term" value="P:polyketide metabolic process"/>
    <property type="evidence" value="ECO:0007669"/>
    <property type="project" value="InterPro"/>
</dbReference>
<dbReference type="Gene3D" id="3.10.450.50">
    <property type="match status" value="1"/>
</dbReference>
<keyword evidence="2" id="KW-1185">Reference proteome</keyword>
<evidence type="ECO:0000313" key="2">
    <source>
        <dbReference type="Proteomes" id="UP000190961"/>
    </source>
</evidence>
<name>A0A1T5MML8_9BACT</name>
<protein>
    <submittedName>
        <fullName evidence="1">Predicted ester cyclase</fullName>
    </submittedName>
</protein>
<dbReference type="PANTHER" id="PTHR38436:SF1">
    <property type="entry name" value="ESTER CYCLASE"/>
    <property type="match status" value="1"/>
</dbReference>
<organism evidence="1 2">
    <name type="scientific">Ohtaekwangia koreensis</name>
    <dbReference type="NCBI Taxonomy" id="688867"/>
    <lineage>
        <taxon>Bacteria</taxon>
        <taxon>Pseudomonadati</taxon>
        <taxon>Bacteroidota</taxon>
        <taxon>Cytophagia</taxon>
        <taxon>Cytophagales</taxon>
        <taxon>Fulvivirgaceae</taxon>
        <taxon>Ohtaekwangia</taxon>
    </lineage>
</organism>
<dbReference type="Proteomes" id="UP000190961">
    <property type="component" value="Unassembled WGS sequence"/>
</dbReference>
<dbReference type="EMBL" id="FUZU01000005">
    <property type="protein sequence ID" value="SKC89436.1"/>
    <property type="molecule type" value="Genomic_DNA"/>
</dbReference>
<dbReference type="InterPro" id="IPR032710">
    <property type="entry name" value="NTF2-like_dom_sf"/>
</dbReference>
<accession>A0A1T5MML8</accession>
<dbReference type="InterPro" id="IPR009959">
    <property type="entry name" value="Cyclase_SnoaL-like"/>
</dbReference>
<proteinExistence type="predicted"/>